<feature type="transmembrane region" description="Helical" evidence="7">
    <location>
        <begin position="208"/>
        <end position="227"/>
    </location>
</feature>
<dbReference type="InterPro" id="IPR045621">
    <property type="entry name" value="BPD_transp_1_N"/>
</dbReference>
<evidence type="ECO:0000256" key="3">
    <source>
        <dbReference type="ARBA" id="ARBA00022475"/>
    </source>
</evidence>
<dbReference type="EMBL" id="AP018365">
    <property type="protein sequence ID" value="BBB02314.1"/>
    <property type="molecule type" value="Genomic_DNA"/>
</dbReference>
<feature type="transmembrane region" description="Helical" evidence="7">
    <location>
        <begin position="12"/>
        <end position="34"/>
    </location>
</feature>
<dbReference type="PANTHER" id="PTHR43163:SF6">
    <property type="entry name" value="DIPEPTIDE TRANSPORT SYSTEM PERMEASE PROTEIN DPPB-RELATED"/>
    <property type="match status" value="1"/>
</dbReference>
<keyword evidence="5 7" id="KW-1133">Transmembrane helix</keyword>
<name>A0A7U3VT02_9ACTN</name>
<feature type="transmembrane region" description="Helical" evidence="7">
    <location>
        <begin position="141"/>
        <end position="162"/>
    </location>
</feature>
<sequence length="345" mass="36139">MRPPGATTALWVLRRLLGAVATLVTLATVVFFLLKLVPGDEARVVAGTGATPAQVAATRARLGLDSPLLVQWLRYLGRIARGDLGTSSSTQGPVAKAVWDVLPGTAELVVASLVISVAVAVPLAALSALRDRGAGDAVRRVLVVVCAGLPVFWLALMLQYLLGSRLGVLPISGSLSAWYDVPRVTGSTVVDSLLAGNPAAAWDAVQHLFLPALVLAVPQIGMTYRVARAELLRVLTREHVLVARAVGVPRRRLIRRHVVPQALTPVVILLGIEFGYLFGGAVLVESVFGRSGLGAFLTNAVAQKDTVSVEGGVLVIGVIVVATSLVVDLIQIVRDPRVRATAIGA</sequence>
<dbReference type="GO" id="GO:0055085">
    <property type="term" value="P:transmembrane transport"/>
    <property type="evidence" value="ECO:0007669"/>
    <property type="project" value="InterPro"/>
</dbReference>
<reference evidence="9 10" key="4">
    <citation type="journal article" date="2020" name="Sci. Rep.">
        <title>beta-carboline chemical signals induce reveromycin production through a LuxR family regulator in Streptomyces sp. SN-593.</title>
        <authorList>
            <person name="Panthee S."/>
            <person name="Kito N."/>
            <person name="Hayashi T."/>
            <person name="Shimizu T."/>
            <person name="Ishikawa J."/>
            <person name="Hamamoto H."/>
            <person name="Osada H."/>
            <person name="Takahashi S."/>
        </authorList>
    </citation>
    <scope>NUCLEOTIDE SEQUENCE [LARGE SCALE GENOMIC DNA]</scope>
    <source>
        <strain evidence="9 10">SN-593</strain>
    </source>
</reference>
<evidence type="ECO:0000256" key="1">
    <source>
        <dbReference type="ARBA" id="ARBA00004651"/>
    </source>
</evidence>
<feature type="domain" description="ABC transmembrane type-1" evidence="8">
    <location>
        <begin position="102"/>
        <end position="331"/>
    </location>
</feature>
<dbReference type="KEGG" id="arev:RVR_10199"/>
<evidence type="ECO:0000256" key="7">
    <source>
        <dbReference type="RuleBase" id="RU363032"/>
    </source>
</evidence>
<reference evidence="9 10" key="2">
    <citation type="journal article" date="2011" name="J. Antibiot.">
        <title>Furaquinocins I and J: novel polyketide isoprenoid hybrid compounds from Streptomyces reveromyceticus SN-593.</title>
        <authorList>
            <person name="Panthee S."/>
            <person name="Takahashi S."/>
            <person name="Takagi H."/>
            <person name="Nogawa T."/>
            <person name="Oowada E."/>
            <person name="Uramoto M."/>
            <person name="Osada H."/>
        </authorList>
    </citation>
    <scope>NUCLEOTIDE SEQUENCE [LARGE SCALE GENOMIC DNA]</scope>
    <source>
        <strain evidence="9 10">SN-593</strain>
    </source>
</reference>
<keyword evidence="4 7" id="KW-0812">Transmembrane</keyword>
<evidence type="ECO:0000256" key="4">
    <source>
        <dbReference type="ARBA" id="ARBA00022692"/>
    </source>
</evidence>
<dbReference type="PANTHER" id="PTHR43163">
    <property type="entry name" value="DIPEPTIDE TRANSPORT SYSTEM PERMEASE PROTEIN DPPB-RELATED"/>
    <property type="match status" value="1"/>
</dbReference>
<reference evidence="9 10" key="3">
    <citation type="journal article" date="2011" name="Nat. Chem. Biol.">
        <title>Reveromycin A biosynthesis uses RevG and RevJ for stereospecific spiroacetal formation.</title>
        <authorList>
            <person name="Takahashi S."/>
            <person name="Toyoda A."/>
            <person name="Sekiyama Y."/>
            <person name="Takagi H."/>
            <person name="Nogawa T."/>
            <person name="Uramoto M."/>
            <person name="Suzuki R."/>
            <person name="Koshino H."/>
            <person name="Kumano T."/>
            <person name="Panthee S."/>
            <person name="Dairi T."/>
            <person name="Ishikawa J."/>
            <person name="Ikeda H."/>
            <person name="Sakaki Y."/>
            <person name="Osada H."/>
        </authorList>
    </citation>
    <scope>NUCLEOTIDE SEQUENCE [LARGE SCALE GENOMIC DNA]</scope>
    <source>
        <strain evidence="9 10">SN-593</strain>
    </source>
</reference>
<dbReference type="AlphaFoldDB" id="A0A7U3VT02"/>
<keyword evidence="6 7" id="KW-0472">Membrane</keyword>
<feature type="transmembrane region" description="Helical" evidence="7">
    <location>
        <begin position="262"/>
        <end position="284"/>
    </location>
</feature>
<dbReference type="InterPro" id="IPR000515">
    <property type="entry name" value="MetI-like"/>
</dbReference>
<reference evidence="9 10" key="1">
    <citation type="journal article" date="2010" name="J. Bacteriol.">
        <title>Biochemical characterization of a novel indole prenyltransferase from Streptomyces sp. SN-593.</title>
        <authorList>
            <person name="Takahashi S."/>
            <person name="Takagi H."/>
            <person name="Toyoda A."/>
            <person name="Uramoto M."/>
            <person name="Nogawa T."/>
            <person name="Ueki M."/>
            <person name="Sakaki Y."/>
            <person name="Osada H."/>
        </authorList>
    </citation>
    <scope>NUCLEOTIDE SEQUENCE [LARGE SCALE GENOMIC DNA]</scope>
    <source>
        <strain evidence="9 10">SN-593</strain>
    </source>
</reference>
<evidence type="ECO:0000259" key="8">
    <source>
        <dbReference type="PROSITE" id="PS50928"/>
    </source>
</evidence>
<dbReference type="SUPFAM" id="SSF161098">
    <property type="entry name" value="MetI-like"/>
    <property type="match status" value="1"/>
</dbReference>
<evidence type="ECO:0000256" key="2">
    <source>
        <dbReference type="ARBA" id="ARBA00022448"/>
    </source>
</evidence>
<keyword evidence="10" id="KW-1185">Reference proteome</keyword>
<dbReference type="Gene3D" id="1.10.3720.10">
    <property type="entry name" value="MetI-like"/>
    <property type="match status" value="1"/>
</dbReference>
<proteinExistence type="inferred from homology"/>
<comment type="subcellular location">
    <subcellularLocation>
        <location evidence="1 7">Cell membrane</location>
        <topology evidence="1 7">Multi-pass membrane protein</topology>
    </subcellularLocation>
</comment>
<gene>
    <name evidence="9" type="ORF">RVR_10199</name>
</gene>
<evidence type="ECO:0000313" key="9">
    <source>
        <dbReference type="EMBL" id="BBB02314.1"/>
    </source>
</evidence>
<dbReference type="RefSeq" id="WP_202238254.1">
    <property type="nucleotide sequence ID" value="NZ_AP018365.1"/>
</dbReference>
<dbReference type="Proteomes" id="UP000595703">
    <property type="component" value="Chromosome"/>
</dbReference>
<feature type="transmembrane region" description="Helical" evidence="7">
    <location>
        <begin position="108"/>
        <end position="129"/>
    </location>
</feature>
<comment type="similarity">
    <text evidence="7">Belongs to the binding-protein-dependent transport system permease family.</text>
</comment>
<keyword evidence="3" id="KW-1003">Cell membrane</keyword>
<evidence type="ECO:0000256" key="5">
    <source>
        <dbReference type="ARBA" id="ARBA00022989"/>
    </source>
</evidence>
<dbReference type="GO" id="GO:0005886">
    <property type="term" value="C:plasma membrane"/>
    <property type="evidence" value="ECO:0007669"/>
    <property type="project" value="UniProtKB-SubCell"/>
</dbReference>
<dbReference type="Pfam" id="PF19300">
    <property type="entry name" value="BPD_transp_1_N"/>
    <property type="match status" value="1"/>
</dbReference>
<dbReference type="InterPro" id="IPR035906">
    <property type="entry name" value="MetI-like_sf"/>
</dbReference>
<keyword evidence="2 7" id="KW-0813">Transport</keyword>
<accession>A0A7U3VT02</accession>
<evidence type="ECO:0000313" key="10">
    <source>
        <dbReference type="Proteomes" id="UP000595703"/>
    </source>
</evidence>
<organism evidence="9 10">
    <name type="scientific">Actinacidiphila reveromycinica</name>
    <dbReference type="NCBI Taxonomy" id="659352"/>
    <lineage>
        <taxon>Bacteria</taxon>
        <taxon>Bacillati</taxon>
        <taxon>Actinomycetota</taxon>
        <taxon>Actinomycetes</taxon>
        <taxon>Kitasatosporales</taxon>
        <taxon>Streptomycetaceae</taxon>
        <taxon>Actinacidiphila</taxon>
    </lineage>
</organism>
<dbReference type="PROSITE" id="PS50928">
    <property type="entry name" value="ABC_TM1"/>
    <property type="match status" value="1"/>
</dbReference>
<dbReference type="Pfam" id="PF00528">
    <property type="entry name" value="BPD_transp_1"/>
    <property type="match status" value="1"/>
</dbReference>
<dbReference type="CDD" id="cd06261">
    <property type="entry name" value="TM_PBP2"/>
    <property type="match status" value="1"/>
</dbReference>
<evidence type="ECO:0000256" key="6">
    <source>
        <dbReference type="ARBA" id="ARBA00023136"/>
    </source>
</evidence>
<feature type="transmembrane region" description="Helical" evidence="7">
    <location>
        <begin position="311"/>
        <end position="330"/>
    </location>
</feature>
<protein>
    <submittedName>
        <fullName evidence="9">Putative peptide ABC transporter permease</fullName>
    </submittedName>
</protein>